<dbReference type="InterPro" id="IPR012429">
    <property type="entry name" value="HGSNAT_cat"/>
</dbReference>
<protein>
    <submittedName>
        <fullName evidence="3">Membrane protein, putative</fullName>
    </submittedName>
</protein>
<accession>L8JZ57</accession>
<dbReference type="STRING" id="1237149.C900_04315"/>
<dbReference type="PANTHER" id="PTHR40407:SF1">
    <property type="entry name" value="HEPARAN-ALPHA-GLUCOSAMINIDE N-ACETYLTRANSFERASE CATALYTIC DOMAIN-CONTAINING PROTEIN"/>
    <property type="match status" value="1"/>
</dbReference>
<sequence>MTMQKHVLEYQGEVKMPIVDTRSDRYEAGSISKSRISSIDLLRGLIMIIMALDHVRYYFHYDAFHYDPADLSQTSVALFFTRWITHFCAPVFVFLAGTSAFLSGQKVKSRKALSIWLIKRGLWLIVLEFTLVKLAWMFKLDYEITLLLVIWILGISMIALAAFIHLPKYLMLISGLVIVCGHNLLDGVIPPFLPEPLWKIMHISFSSIVIGDTTVIVGYPVLPWIGLMVLGYYFGMLYKQDFGDDVRRNIIMKLGITITIFFVLLRLTNTYGEPVPWSEQESTWFTILSFLNTTKYPPSLLYLCMTIGPSLILLTLFEKADGWWAKKLVVVGRVPLFYYLLHLYLIHFLAVIAAVVMGYTWSDMVVDTMWINTEPQLHDYGFSLPFVYFVWVMVVIMLYPLCRWYHDYKNQNRDKWWLSYL</sequence>
<dbReference type="Pfam" id="PF07786">
    <property type="entry name" value="HGSNAT_cat"/>
    <property type="match status" value="1"/>
</dbReference>
<feature type="transmembrane region" description="Helical" evidence="1">
    <location>
        <begin position="299"/>
        <end position="317"/>
    </location>
</feature>
<feature type="transmembrane region" description="Helical" evidence="1">
    <location>
        <begin position="337"/>
        <end position="362"/>
    </location>
</feature>
<feature type="transmembrane region" description="Helical" evidence="1">
    <location>
        <begin position="170"/>
        <end position="193"/>
    </location>
</feature>
<feature type="transmembrane region" description="Helical" evidence="1">
    <location>
        <begin position="250"/>
        <end position="268"/>
    </location>
</feature>
<feature type="transmembrane region" description="Helical" evidence="1">
    <location>
        <begin position="213"/>
        <end position="238"/>
    </location>
</feature>
<reference evidence="3 4" key="1">
    <citation type="submission" date="2012-12" db="EMBL/GenBank/DDBJ databases">
        <title>Genome assembly of Fulvivirga imtechensis AK7.</title>
        <authorList>
            <person name="Nupur N."/>
            <person name="Khatri I."/>
            <person name="Kumar R."/>
            <person name="Subramanian S."/>
            <person name="Pinnaka A."/>
        </authorList>
    </citation>
    <scope>NUCLEOTIDE SEQUENCE [LARGE SCALE GENOMIC DNA]</scope>
    <source>
        <strain evidence="3 4">AK7</strain>
    </source>
</reference>
<feature type="transmembrane region" description="Helical" evidence="1">
    <location>
        <begin position="41"/>
        <end position="59"/>
    </location>
</feature>
<evidence type="ECO:0000256" key="1">
    <source>
        <dbReference type="SAM" id="Phobius"/>
    </source>
</evidence>
<evidence type="ECO:0000313" key="3">
    <source>
        <dbReference type="EMBL" id="ELR73463.1"/>
    </source>
</evidence>
<dbReference type="AlphaFoldDB" id="L8JZ57"/>
<feature type="transmembrane region" description="Helical" evidence="1">
    <location>
        <begin position="144"/>
        <end position="163"/>
    </location>
</feature>
<keyword evidence="1" id="KW-0472">Membrane</keyword>
<keyword evidence="1" id="KW-1133">Transmembrane helix</keyword>
<proteinExistence type="predicted"/>
<gene>
    <name evidence="3" type="ORF">C900_04315</name>
</gene>
<name>L8JZ57_9BACT</name>
<dbReference type="eggNOG" id="COG3503">
    <property type="taxonomic scope" value="Bacteria"/>
</dbReference>
<comment type="caution">
    <text evidence="3">The sequence shown here is derived from an EMBL/GenBank/DDBJ whole genome shotgun (WGS) entry which is preliminary data.</text>
</comment>
<feature type="transmembrane region" description="Helical" evidence="1">
    <location>
        <begin position="79"/>
        <end position="102"/>
    </location>
</feature>
<feature type="domain" description="Heparan-alpha-glucosaminide N-acetyltransferase catalytic" evidence="2">
    <location>
        <begin position="35"/>
        <end position="243"/>
    </location>
</feature>
<feature type="transmembrane region" description="Helical" evidence="1">
    <location>
        <begin position="382"/>
        <end position="402"/>
    </location>
</feature>
<evidence type="ECO:0000313" key="4">
    <source>
        <dbReference type="Proteomes" id="UP000011135"/>
    </source>
</evidence>
<dbReference type="Proteomes" id="UP000011135">
    <property type="component" value="Unassembled WGS sequence"/>
</dbReference>
<dbReference type="PATRIC" id="fig|1237149.3.peg.600"/>
<keyword evidence="1" id="KW-0812">Transmembrane</keyword>
<organism evidence="3 4">
    <name type="scientific">Fulvivirga imtechensis AK7</name>
    <dbReference type="NCBI Taxonomy" id="1237149"/>
    <lineage>
        <taxon>Bacteria</taxon>
        <taxon>Pseudomonadati</taxon>
        <taxon>Bacteroidota</taxon>
        <taxon>Cytophagia</taxon>
        <taxon>Cytophagales</taxon>
        <taxon>Fulvivirgaceae</taxon>
        <taxon>Fulvivirga</taxon>
    </lineage>
</organism>
<keyword evidence="4" id="KW-1185">Reference proteome</keyword>
<dbReference type="EMBL" id="AMZN01000006">
    <property type="protein sequence ID" value="ELR73463.1"/>
    <property type="molecule type" value="Genomic_DNA"/>
</dbReference>
<evidence type="ECO:0000259" key="2">
    <source>
        <dbReference type="Pfam" id="PF07786"/>
    </source>
</evidence>
<dbReference type="PANTHER" id="PTHR40407">
    <property type="entry name" value="MEMBRANE PROTEIN-LIKE PROTEIN"/>
    <property type="match status" value="1"/>
</dbReference>
<feature type="transmembrane region" description="Helical" evidence="1">
    <location>
        <begin position="122"/>
        <end position="138"/>
    </location>
</feature>